<keyword evidence="1" id="KW-0560">Oxidoreductase</keyword>
<keyword evidence="6" id="KW-1185">Reference proteome</keyword>
<comment type="caution">
    <text evidence="5">The sequence shown here is derived from an EMBL/GenBank/DDBJ whole genome shotgun (WGS) entry which is preliminary data.</text>
</comment>
<evidence type="ECO:0000256" key="1">
    <source>
        <dbReference type="ARBA" id="ARBA00023002"/>
    </source>
</evidence>
<name>A0ABV5ZU89_9PSEU</name>
<feature type="domain" description="Acyl-CoA dehydrogenase/oxidase N-terminal" evidence="3">
    <location>
        <begin position="11"/>
        <end position="86"/>
    </location>
</feature>
<evidence type="ECO:0000259" key="4">
    <source>
        <dbReference type="Pfam" id="PF08028"/>
    </source>
</evidence>
<dbReference type="PANTHER" id="PTHR43884">
    <property type="entry name" value="ACYL-COA DEHYDROGENASE"/>
    <property type="match status" value="1"/>
</dbReference>
<dbReference type="InterPro" id="IPR009100">
    <property type="entry name" value="AcylCoA_DH/oxidase_NM_dom_sf"/>
</dbReference>
<dbReference type="InterPro" id="IPR013107">
    <property type="entry name" value="Acyl-CoA_DH_C"/>
</dbReference>
<dbReference type="PIRSF" id="PIRSF016578">
    <property type="entry name" value="HsaA"/>
    <property type="match status" value="1"/>
</dbReference>
<dbReference type="InterPro" id="IPR037069">
    <property type="entry name" value="AcylCoA_DH/ox_N_sf"/>
</dbReference>
<feature type="domain" description="Acyl-CoA dehydrogenase C-terminal" evidence="4">
    <location>
        <begin position="271"/>
        <end position="406"/>
    </location>
</feature>
<organism evidence="5 6">
    <name type="scientific">Allokutzneria oryzae</name>
    <dbReference type="NCBI Taxonomy" id="1378989"/>
    <lineage>
        <taxon>Bacteria</taxon>
        <taxon>Bacillati</taxon>
        <taxon>Actinomycetota</taxon>
        <taxon>Actinomycetes</taxon>
        <taxon>Pseudonocardiales</taxon>
        <taxon>Pseudonocardiaceae</taxon>
        <taxon>Allokutzneria</taxon>
    </lineage>
</organism>
<evidence type="ECO:0000313" key="6">
    <source>
        <dbReference type="Proteomes" id="UP001589693"/>
    </source>
</evidence>
<protein>
    <submittedName>
        <fullName evidence="5">Acyl-CoA dehydrogenase family protein</fullName>
    </submittedName>
</protein>
<proteinExistence type="predicted"/>
<dbReference type="Gene3D" id="2.40.110.10">
    <property type="entry name" value="Butyryl-CoA Dehydrogenase, subunit A, domain 2"/>
    <property type="match status" value="1"/>
</dbReference>
<feature type="region of interest" description="Disordered" evidence="2">
    <location>
        <begin position="107"/>
        <end position="128"/>
    </location>
</feature>
<sequence>MSDVLRQDWTSVAEEVAGKLREDAAERDRANEPPVREVELLRSSGLLTAFIPAEHGGGDGDPTASDAVTRIITAADASVGHLLGYHYLHIWRSELFTDDPLAGSSINTDDSLAGSSINTDDSLAGSSASTAADRAARLRRETAANRWFWGGVANPLDAALELTPTDEGFLVNGRKTFATGASVADRLVVSGTRTDNGEKVSFVVDARAEGVRYLEDWDNSGQRLTASGGVVFTGTPVAADDVLGVHPSTEDEMDTPAALRLSLAQIAFQAVLSQLHVGIAEGAIDQAAEYTRTMSRPWFLSGVEKATDDLYVLVGYGELVAATEAAGLLADHASAMLHAAAAEPELTPELRAAAALTISSAKVFSTRVVNEVTSKIFEFVGARATASKYGFDRFWRNARTITLHDPVSYKARELGANLLTGEIPPITGYS</sequence>
<dbReference type="Pfam" id="PF08028">
    <property type="entry name" value="Acyl-CoA_dh_2"/>
    <property type="match status" value="1"/>
</dbReference>
<dbReference type="EMBL" id="JBHLZU010000009">
    <property type="protein sequence ID" value="MFB9904464.1"/>
    <property type="molecule type" value="Genomic_DNA"/>
</dbReference>
<gene>
    <name evidence="5" type="ORF">ACFFQA_11035</name>
</gene>
<dbReference type="Pfam" id="PF02771">
    <property type="entry name" value="Acyl-CoA_dh_N"/>
    <property type="match status" value="1"/>
</dbReference>
<dbReference type="SUPFAM" id="SSF56645">
    <property type="entry name" value="Acyl-CoA dehydrogenase NM domain-like"/>
    <property type="match status" value="1"/>
</dbReference>
<evidence type="ECO:0000256" key="2">
    <source>
        <dbReference type="SAM" id="MobiDB-lite"/>
    </source>
</evidence>
<feature type="compositionally biased region" description="Polar residues" evidence="2">
    <location>
        <begin position="107"/>
        <end position="121"/>
    </location>
</feature>
<evidence type="ECO:0000313" key="5">
    <source>
        <dbReference type="EMBL" id="MFB9904464.1"/>
    </source>
</evidence>
<dbReference type="PANTHER" id="PTHR43884:SF12">
    <property type="entry name" value="ISOVALERYL-COA DEHYDROGENASE, MITOCHONDRIAL-RELATED"/>
    <property type="match status" value="1"/>
</dbReference>
<dbReference type="InterPro" id="IPR036250">
    <property type="entry name" value="AcylCo_DH-like_C"/>
</dbReference>
<evidence type="ECO:0000259" key="3">
    <source>
        <dbReference type="Pfam" id="PF02771"/>
    </source>
</evidence>
<dbReference type="Gene3D" id="1.10.540.10">
    <property type="entry name" value="Acyl-CoA dehydrogenase/oxidase, N-terminal domain"/>
    <property type="match status" value="1"/>
</dbReference>
<dbReference type="InterPro" id="IPR013786">
    <property type="entry name" value="AcylCoA_DH/ox_N"/>
</dbReference>
<dbReference type="SUPFAM" id="SSF47203">
    <property type="entry name" value="Acyl-CoA dehydrogenase C-terminal domain-like"/>
    <property type="match status" value="1"/>
</dbReference>
<reference evidence="5 6" key="1">
    <citation type="submission" date="2024-09" db="EMBL/GenBank/DDBJ databases">
        <authorList>
            <person name="Sun Q."/>
            <person name="Mori K."/>
        </authorList>
    </citation>
    <scope>NUCLEOTIDE SEQUENCE [LARGE SCALE GENOMIC DNA]</scope>
    <source>
        <strain evidence="5 6">TBRC 7907</strain>
    </source>
</reference>
<dbReference type="RefSeq" id="WP_377851663.1">
    <property type="nucleotide sequence ID" value="NZ_JBHLZU010000009.1"/>
</dbReference>
<accession>A0ABV5ZU89</accession>
<dbReference type="Proteomes" id="UP001589693">
    <property type="component" value="Unassembled WGS sequence"/>
</dbReference>
<dbReference type="Gene3D" id="1.20.140.10">
    <property type="entry name" value="Butyryl-CoA Dehydrogenase, subunit A, domain 3"/>
    <property type="match status" value="1"/>
</dbReference>
<dbReference type="InterPro" id="IPR046373">
    <property type="entry name" value="Acyl-CoA_Oxase/DH_mid-dom_sf"/>
</dbReference>